<accession>A0ABW0VR85</accession>
<reference evidence="2" key="1">
    <citation type="journal article" date="2019" name="Int. J. Syst. Evol. Microbiol.">
        <title>The Global Catalogue of Microorganisms (GCM) 10K type strain sequencing project: providing services to taxonomists for standard genome sequencing and annotation.</title>
        <authorList>
            <consortium name="The Broad Institute Genomics Platform"/>
            <consortium name="The Broad Institute Genome Sequencing Center for Infectious Disease"/>
            <person name="Wu L."/>
            <person name="Ma J."/>
        </authorList>
    </citation>
    <scope>NUCLEOTIDE SEQUENCE [LARGE SCALE GENOMIC DNA]</scope>
    <source>
        <strain evidence="2">CGMCC 4.1622</strain>
    </source>
</reference>
<dbReference type="EMBL" id="JBHSOC010000110">
    <property type="protein sequence ID" value="MFC5646705.1"/>
    <property type="molecule type" value="Genomic_DNA"/>
</dbReference>
<evidence type="ECO:0000313" key="2">
    <source>
        <dbReference type="Proteomes" id="UP001596066"/>
    </source>
</evidence>
<proteinExistence type="predicted"/>
<organism evidence="1 2">
    <name type="scientific">Kitasatospora cinereorecta</name>
    <dbReference type="NCBI Taxonomy" id="285560"/>
    <lineage>
        <taxon>Bacteria</taxon>
        <taxon>Bacillati</taxon>
        <taxon>Actinomycetota</taxon>
        <taxon>Actinomycetes</taxon>
        <taxon>Kitasatosporales</taxon>
        <taxon>Streptomycetaceae</taxon>
        <taxon>Kitasatospora</taxon>
    </lineage>
</organism>
<dbReference type="Gene3D" id="1.25.10.10">
    <property type="entry name" value="Leucine-rich Repeat Variant"/>
    <property type="match status" value="3"/>
</dbReference>
<gene>
    <name evidence="1" type="ORF">ACFPZF_35860</name>
</gene>
<keyword evidence="2" id="KW-1185">Reference proteome</keyword>
<protein>
    <recommendedName>
        <fullName evidence="3">Leucine rich repeat variant</fullName>
    </recommendedName>
</protein>
<dbReference type="RefSeq" id="WP_346148690.1">
    <property type="nucleotide sequence ID" value="NZ_BAAAUA010000053.1"/>
</dbReference>
<sequence length="505" mass="52546">MNDVLVGLAANPSLPAELIDRLIALGDEEVAHELADRADLTRPQVLALAAVGEGAAIRLARAGRLTAGDVDPAARPDAALALLDEGAGPPAWARLFAADPLAERRKELAGCPRLPADVVELLAADHATDVVAELAWSVRSPEVLARLAAHPHLDVRRRVAGNPATPPAQLAALATGDGLPPARACEVCDREPIPFVHPPDCPRPHCALPPGAACDGGHQSATRALHHCLLENPATPVAAVLRFAEHPSALLRAALAGRPDLPDEVSARLAADGIPLVRIALARNPAIGEALCRRLREDDYQEVRYELAHNPAAPLDVLTDLATTTRTGPVVPARIAAASEAEIAELAVRPQAGVRLLVAQRRDLPAGVRDALADDPDAKVVRAALGHPGLSAQRLRAAVDRFGDKVAAGAAANPDATAALLEHLAGQRPPARKALREIARHPAATAAALLPCLDDPKARRHAAGHPALPPATITALLADGDYQVAGGAAANPSLPRAEMFRLLEC</sequence>
<evidence type="ECO:0000313" key="1">
    <source>
        <dbReference type="EMBL" id="MFC5646705.1"/>
    </source>
</evidence>
<evidence type="ECO:0008006" key="3">
    <source>
        <dbReference type="Google" id="ProtNLM"/>
    </source>
</evidence>
<comment type="caution">
    <text evidence="1">The sequence shown here is derived from an EMBL/GenBank/DDBJ whole genome shotgun (WGS) entry which is preliminary data.</text>
</comment>
<name>A0ABW0VR85_9ACTN</name>
<dbReference type="Proteomes" id="UP001596066">
    <property type="component" value="Unassembled WGS sequence"/>
</dbReference>
<dbReference type="InterPro" id="IPR011989">
    <property type="entry name" value="ARM-like"/>
</dbReference>